<protein>
    <submittedName>
        <fullName evidence="3">RNA-directed DNA polymerase from mobile element jockey</fullName>
    </submittedName>
</protein>
<sequence>YLILPFGILFLPFLSSAFSYFPSLSIPYSYLYSTLLILSYCSVLFLVVACLFLVALVVWVPIFPMEGSFVSSSLLRLSPSLDDSFVTCSDASSGACPDSFALNCDAPTFIPVDSQLDYEIKSHPSTFPILYFNAQSLPCHVEDIRYYLGSSDVQAIVVSETWLKKSINSSSVALPGFQLIRHDRTRKNSGGVAIYLHDGIGYKVLCKSPNDSVLEYLIIEVRLGRSSFLLCALYKPPSPPCDITALESVLSNFVYKYDNCIVAGDFNINISADNHSAKNLMNVCTALGLTLMNAGPTHVLRDSSTTIDHFLVKNSECVKSYKTFLTPAVSHHRAILCCLKVDKFKLKPRFIFPRALKNVDLKIVEEAASCLQW</sequence>
<accession>A0A0A9WR92</accession>
<gene>
    <name evidence="3" type="primary">pol_522</name>
    <name evidence="3" type="ORF">CM83_102694</name>
</gene>
<keyword evidence="3" id="KW-0695">RNA-directed DNA polymerase</keyword>
<keyword evidence="3" id="KW-0548">Nucleotidyltransferase</keyword>
<organism evidence="3">
    <name type="scientific">Lygus hesperus</name>
    <name type="common">Western plant bug</name>
    <dbReference type="NCBI Taxonomy" id="30085"/>
    <lineage>
        <taxon>Eukaryota</taxon>
        <taxon>Metazoa</taxon>
        <taxon>Ecdysozoa</taxon>
        <taxon>Arthropoda</taxon>
        <taxon>Hexapoda</taxon>
        <taxon>Insecta</taxon>
        <taxon>Pterygota</taxon>
        <taxon>Neoptera</taxon>
        <taxon>Paraneoptera</taxon>
        <taxon>Hemiptera</taxon>
        <taxon>Heteroptera</taxon>
        <taxon>Panheteroptera</taxon>
        <taxon>Cimicomorpha</taxon>
        <taxon>Miridae</taxon>
        <taxon>Mirini</taxon>
        <taxon>Lygus</taxon>
    </lineage>
</organism>
<dbReference type="GO" id="GO:0003964">
    <property type="term" value="F:RNA-directed DNA polymerase activity"/>
    <property type="evidence" value="ECO:0007669"/>
    <property type="project" value="UniProtKB-KW"/>
</dbReference>
<keyword evidence="1" id="KW-0812">Transmembrane</keyword>
<dbReference type="SUPFAM" id="SSF56219">
    <property type="entry name" value="DNase I-like"/>
    <property type="match status" value="1"/>
</dbReference>
<evidence type="ECO:0000256" key="1">
    <source>
        <dbReference type="SAM" id="Phobius"/>
    </source>
</evidence>
<dbReference type="Pfam" id="PF03372">
    <property type="entry name" value="Exo_endo_phos"/>
    <property type="match status" value="1"/>
</dbReference>
<dbReference type="AlphaFoldDB" id="A0A0A9WR92"/>
<feature type="transmembrane region" description="Helical" evidence="1">
    <location>
        <begin position="35"/>
        <end position="60"/>
    </location>
</feature>
<keyword evidence="3" id="KW-0808">Transferase</keyword>
<dbReference type="EMBL" id="GBHO01033663">
    <property type="protein sequence ID" value="JAG09941.1"/>
    <property type="molecule type" value="Transcribed_RNA"/>
</dbReference>
<feature type="domain" description="Endonuclease/exonuclease/phosphatase" evidence="2">
    <location>
        <begin position="131"/>
        <end position="329"/>
    </location>
</feature>
<evidence type="ECO:0000259" key="2">
    <source>
        <dbReference type="Pfam" id="PF03372"/>
    </source>
</evidence>
<reference evidence="3" key="2">
    <citation type="submission" date="2014-07" db="EMBL/GenBank/DDBJ databases">
        <authorList>
            <person name="Hull J."/>
        </authorList>
    </citation>
    <scope>NUCLEOTIDE SEQUENCE</scope>
</reference>
<proteinExistence type="predicted"/>
<keyword evidence="1" id="KW-1133">Transmembrane helix</keyword>
<dbReference type="InterPro" id="IPR005135">
    <property type="entry name" value="Endo/exonuclease/phosphatase"/>
</dbReference>
<dbReference type="InterPro" id="IPR036691">
    <property type="entry name" value="Endo/exonu/phosph_ase_sf"/>
</dbReference>
<dbReference type="PANTHER" id="PTHR33776:SF3">
    <property type="entry name" value="PHD-TYPE DOMAIN-CONTAINING PROTEIN"/>
    <property type="match status" value="1"/>
</dbReference>
<reference evidence="3" key="1">
    <citation type="journal article" date="2014" name="PLoS ONE">
        <title>Transcriptome-Based Identification of ABC Transporters in the Western Tarnished Plant Bug Lygus hesperus.</title>
        <authorList>
            <person name="Hull J.J."/>
            <person name="Chaney K."/>
            <person name="Geib S.M."/>
            <person name="Fabrick J.A."/>
            <person name="Brent C.S."/>
            <person name="Walsh D."/>
            <person name="Lavine L.C."/>
        </authorList>
    </citation>
    <scope>NUCLEOTIDE SEQUENCE</scope>
</reference>
<feature type="non-terminal residue" evidence="3">
    <location>
        <position position="1"/>
    </location>
</feature>
<evidence type="ECO:0000313" key="3">
    <source>
        <dbReference type="EMBL" id="JAG09941.1"/>
    </source>
</evidence>
<dbReference type="Gene3D" id="3.60.10.10">
    <property type="entry name" value="Endonuclease/exonuclease/phosphatase"/>
    <property type="match status" value="1"/>
</dbReference>
<keyword evidence="1" id="KW-0472">Membrane</keyword>
<dbReference type="PANTHER" id="PTHR33776">
    <property type="entry name" value="ENDO/EXONUCLEASE/PHOSPHATASE DOMAIN-CONTAINING PROTEIN"/>
    <property type="match status" value="1"/>
</dbReference>
<feature type="non-terminal residue" evidence="3">
    <location>
        <position position="373"/>
    </location>
</feature>
<name>A0A0A9WR92_LYGHE</name>